<dbReference type="PROSITE" id="PS50110">
    <property type="entry name" value="RESPONSE_REGULATORY"/>
    <property type="match status" value="1"/>
</dbReference>
<protein>
    <submittedName>
        <fullName evidence="3">Response regulator</fullName>
    </submittedName>
</protein>
<gene>
    <name evidence="3" type="ORF">FS320_25465</name>
</gene>
<dbReference type="RefSeq" id="WP_152714697.1">
    <property type="nucleotide sequence ID" value="NZ_VOSJ01000142.1"/>
</dbReference>
<evidence type="ECO:0000313" key="4">
    <source>
        <dbReference type="Proteomes" id="UP000403266"/>
    </source>
</evidence>
<dbReference type="OrthoDB" id="7210814at2"/>
<dbReference type="AlphaFoldDB" id="A0A5N7MN08"/>
<dbReference type="Gene3D" id="3.40.50.2300">
    <property type="match status" value="1"/>
</dbReference>
<name>A0A5N7MN08_9HYPH</name>
<dbReference type="Pfam" id="PF00072">
    <property type="entry name" value="Response_reg"/>
    <property type="match status" value="1"/>
</dbReference>
<dbReference type="SMART" id="SM00448">
    <property type="entry name" value="REC"/>
    <property type="match status" value="1"/>
</dbReference>
<keyword evidence="4" id="KW-1185">Reference proteome</keyword>
<dbReference type="EMBL" id="VOSK01000142">
    <property type="protein sequence ID" value="MPR28405.1"/>
    <property type="molecule type" value="Genomic_DNA"/>
</dbReference>
<proteinExistence type="predicted"/>
<dbReference type="Proteomes" id="UP000403266">
    <property type="component" value="Unassembled WGS sequence"/>
</dbReference>
<evidence type="ECO:0000259" key="2">
    <source>
        <dbReference type="PROSITE" id="PS50110"/>
    </source>
</evidence>
<evidence type="ECO:0000256" key="1">
    <source>
        <dbReference type="PROSITE-ProRule" id="PRU00169"/>
    </source>
</evidence>
<dbReference type="SUPFAM" id="SSF52172">
    <property type="entry name" value="CheY-like"/>
    <property type="match status" value="1"/>
</dbReference>
<evidence type="ECO:0000313" key="3">
    <source>
        <dbReference type="EMBL" id="MPR28405.1"/>
    </source>
</evidence>
<sequence length="137" mass="14743">MLSASRSRATVLVVEDDAITRELLAQLLQTSGFEVMAAPNGERALLTLCQQGDEIDWLVSKVSLPGLVCGWILKDEYQSHHPDRPVLLIAAQDPAEIPSAHAVFVPPASPVRVLEVLQALRSPEAAQVLPFPSSKAA</sequence>
<organism evidence="3 4">
    <name type="scientific">Microvirga tunisiensis</name>
    <dbReference type="NCBI Taxonomy" id="2108360"/>
    <lineage>
        <taxon>Bacteria</taxon>
        <taxon>Pseudomonadati</taxon>
        <taxon>Pseudomonadota</taxon>
        <taxon>Alphaproteobacteria</taxon>
        <taxon>Hyphomicrobiales</taxon>
        <taxon>Methylobacteriaceae</taxon>
        <taxon>Microvirga</taxon>
    </lineage>
</organism>
<feature type="domain" description="Response regulatory" evidence="2">
    <location>
        <begin position="10"/>
        <end position="121"/>
    </location>
</feature>
<dbReference type="GO" id="GO:0000160">
    <property type="term" value="P:phosphorelay signal transduction system"/>
    <property type="evidence" value="ECO:0007669"/>
    <property type="project" value="InterPro"/>
</dbReference>
<reference evidence="3 4" key="1">
    <citation type="journal article" date="2019" name="Syst. Appl. Microbiol.">
        <title>Microvirga tunisiensis sp. nov., a root nodule symbiotic bacterium isolated from Lupinus micranthus and L. luteus grown in Northern Tunisia.</title>
        <authorList>
            <person name="Msaddak A."/>
            <person name="Rejili M."/>
            <person name="Duran D."/>
            <person name="Mars M."/>
            <person name="Palacios J.M."/>
            <person name="Ruiz-Argueso T."/>
            <person name="Rey L."/>
            <person name="Imperial J."/>
        </authorList>
    </citation>
    <scope>NUCLEOTIDE SEQUENCE [LARGE SCALE GENOMIC DNA]</scope>
    <source>
        <strain evidence="3 4">Lmie10</strain>
    </source>
</reference>
<comment type="caution">
    <text evidence="3">The sequence shown here is derived from an EMBL/GenBank/DDBJ whole genome shotgun (WGS) entry which is preliminary data.</text>
</comment>
<comment type="caution">
    <text evidence="1">Lacks conserved residue(s) required for the propagation of feature annotation.</text>
</comment>
<accession>A0A5N7MN08</accession>
<dbReference type="InterPro" id="IPR001789">
    <property type="entry name" value="Sig_transdc_resp-reg_receiver"/>
</dbReference>
<dbReference type="InterPro" id="IPR011006">
    <property type="entry name" value="CheY-like_superfamily"/>
</dbReference>